<name>A0A6B0URL9_IXORI</name>
<proteinExistence type="predicted"/>
<sequence length="133" mass="14569">MFLVFVPYNIWNCGHSRAVAMGGNAVKRNMFCPRVCGHKLERCKQGGAGGQRVAPFECEDRFSPSRRILVTQTAKDLLTCTRGLLFLTGVNGLLERRHFPTASGEVMISAPTERDSPPAQPTGGSTVRLEHVP</sequence>
<reference evidence="2" key="1">
    <citation type="submission" date="2019-12" db="EMBL/GenBank/DDBJ databases">
        <title>An insight into the sialome of adult female Ixodes ricinus ticks feeding for 6 days.</title>
        <authorList>
            <person name="Perner J."/>
            <person name="Ribeiro J.M.C."/>
        </authorList>
    </citation>
    <scope>NUCLEOTIDE SEQUENCE</scope>
    <source>
        <strain evidence="2">Semi-engorged</strain>
        <tissue evidence="2">Salivary glands</tissue>
    </source>
</reference>
<accession>A0A6B0URL9</accession>
<organism evidence="2">
    <name type="scientific">Ixodes ricinus</name>
    <name type="common">Common tick</name>
    <name type="synonym">Acarus ricinus</name>
    <dbReference type="NCBI Taxonomy" id="34613"/>
    <lineage>
        <taxon>Eukaryota</taxon>
        <taxon>Metazoa</taxon>
        <taxon>Ecdysozoa</taxon>
        <taxon>Arthropoda</taxon>
        <taxon>Chelicerata</taxon>
        <taxon>Arachnida</taxon>
        <taxon>Acari</taxon>
        <taxon>Parasitiformes</taxon>
        <taxon>Ixodida</taxon>
        <taxon>Ixodoidea</taxon>
        <taxon>Ixodidae</taxon>
        <taxon>Ixodinae</taxon>
        <taxon>Ixodes</taxon>
    </lineage>
</organism>
<feature type="region of interest" description="Disordered" evidence="1">
    <location>
        <begin position="108"/>
        <end position="133"/>
    </location>
</feature>
<protein>
    <submittedName>
        <fullName evidence="2">Uncharacterized protein</fullName>
    </submittedName>
</protein>
<evidence type="ECO:0000256" key="1">
    <source>
        <dbReference type="SAM" id="MobiDB-lite"/>
    </source>
</evidence>
<dbReference type="EMBL" id="GIFC01010336">
    <property type="protein sequence ID" value="MXU92419.1"/>
    <property type="molecule type" value="Transcribed_RNA"/>
</dbReference>
<evidence type="ECO:0000313" key="2">
    <source>
        <dbReference type="EMBL" id="MXU92419.1"/>
    </source>
</evidence>
<dbReference type="AlphaFoldDB" id="A0A6B0URL9"/>